<dbReference type="RefSeq" id="XP_002742094.2">
    <property type="nucleotide sequence ID" value="XM_002742048.2"/>
</dbReference>
<dbReference type="SMART" id="SM00216">
    <property type="entry name" value="VWD"/>
    <property type="match status" value="1"/>
</dbReference>
<feature type="domain" description="Fibronectin type-III" evidence="3">
    <location>
        <begin position="116"/>
        <end position="203"/>
    </location>
</feature>
<dbReference type="InterPro" id="IPR036116">
    <property type="entry name" value="FN3_sf"/>
</dbReference>
<dbReference type="InterPro" id="IPR050991">
    <property type="entry name" value="ECM_Regulatory_Proteins"/>
</dbReference>
<sequence length="473" mass="50816">MLRFGVILSVALLLLLNTVAAQPAAPTDLQVTGYTSTSISFTWTGSAGANGYELNYYESGSGNLLQTISLPGTGTTYTMTGLTPNTLYELISVQAVDAAGTSGKSNEIQLETKPAAPTNLQVTDHTSTSISFTWTPSDGANSYELNYYESGAVSPHSVSVYGTSYTLTGLKPGVLYEDISLQAVSNAGTSGKSNEVQQETTPAAPTNLQVTGFSTTTISLKWDASVGAASYILNYYESGVDTSVPIPGTGTTYTMTGLNPGTLYELISVQVVNSAGTSDISNEVQQTTKDQVQKDPHMETFDGVRYNFQGLCTYVLSQDCKNINHPTFQVTADFRSKYSELLSKQVTRVDSVNIIVGGRQLVRILNNNSFLINGELLFSSFAVIGKNEGTVTVSDDHVHVELHRPNMSISWTKTTRGVSIIFNDEAMHGNVCGLLGNFNGNMEDDLMKPNGEIMSHSDIEEFGNSWELPGSCE</sequence>
<dbReference type="Gene3D" id="6.10.250.2590">
    <property type="match status" value="1"/>
</dbReference>
<dbReference type="Gene3D" id="2.60.40.10">
    <property type="entry name" value="Immunoglobulins"/>
    <property type="match status" value="3"/>
</dbReference>
<proteinExistence type="predicted"/>
<feature type="chain" id="PRO_5046254587" evidence="2">
    <location>
        <begin position="22"/>
        <end position="473"/>
    </location>
</feature>
<accession>A0ABM0H1G5</accession>
<evidence type="ECO:0000256" key="2">
    <source>
        <dbReference type="SAM" id="SignalP"/>
    </source>
</evidence>
<dbReference type="PROSITE" id="PS51233">
    <property type="entry name" value="VWFD"/>
    <property type="match status" value="1"/>
</dbReference>
<protein>
    <submittedName>
        <fullName evidence="6">Fibronectin</fullName>
    </submittedName>
</protein>
<gene>
    <name evidence="6" type="primary">LOC100329025</name>
</gene>
<dbReference type="Proteomes" id="UP000694865">
    <property type="component" value="Unplaced"/>
</dbReference>
<dbReference type="GeneID" id="100329025"/>
<feature type="signal peptide" evidence="2">
    <location>
        <begin position="1"/>
        <end position="21"/>
    </location>
</feature>
<dbReference type="InterPro" id="IPR001846">
    <property type="entry name" value="VWF_type-D"/>
</dbReference>
<dbReference type="CDD" id="cd00063">
    <property type="entry name" value="FN3"/>
    <property type="match status" value="3"/>
</dbReference>
<feature type="domain" description="Fibronectin type-III" evidence="3">
    <location>
        <begin position="204"/>
        <end position="291"/>
    </location>
</feature>
<evidence type="ECO:0000313" key="6">
    <source>
        <dbReference type="RefSeq" id="XP_002742094.2"/>
    </source>
</evidence>
<reference evidence="6" key="1">
    <citation type="submission" date="2025-08" db="UniProtKB">
        <authorList>
            <consortium name="RefSeq"/>
        </authorList>
    </citation>
    <scope>IDENTIFICATION</scope>
    <source>
        <tissue evidence="6">Testes</tissue>
    </source>
</reference>
<dbReference type="InterPro" id="IPR013783">
    <property type="entry name" value="Ig-like_fold"/>
</dbReference>
<dbReference type="Pfam" id="PF00094">
    <property type="entry name" value="VWD"/>
    <property type="match status" value="1"/>
</dbReference>
<dbReference type="SMART" id="SM00060">
    <property type="entry name" value="FN3"/>
    <property type="match status" value="3"/>
</dbReference>
<dbReference type="PANTHER" id="PTHR46708">
    <property type="entry name" value="TENASCIN"/>
    <property type="match status" value="1"/>
</dbReference>
<dbReference type="Pfam" id="PF00041">
    <property type="entry name" value="fn3"/>
    <property type="match status" value="3"/>
</dbReference>
<keyword evidence="1" id="KW-0677">Repeat</keyword>
<feature type="domain" description="Fibronectin type-III" evidence="3">
    <location>
        <begin position="25"/>
        <end position="115"/>
    </location>
</feature>
<dbReference type="PROSITE" id="PS50853">
    <property type="entry name" value="FN3"/>
    <property type="match status" value="3"/>
</dbReference>
<keyword evidence="2" id="KW-0732">Signal</keyword>
<evidence type="ECO:0000259" key="4">
    <source>
        <dbReference type="PROSITE" id="PS51233"/>
    </source>
</evidence>
<name>A0ABM0H1G5_SACKO</name>
<dbReference type="PANTHER" id="PTHR46708:SF2">
    <property type="entry name" value="FIBRONECTIN TYPE-III DOMAIN-CONTAINING PROTEIN"/>
    <property type="match status" value="1"/>
</dbReference>
<dbReference type="SUPFAM" id="SSF49265">
    <property type="entry name" value="Fibronectin type III"/>
    <property type="match status" value="2"/>
</dbReference>
<evidence type="ECO:0000259" key="3">
    <source>
        <dbReference type="PROSITE" id="PS50853"/>
    </source>
</evidence>
<organism evidence="5 6">
    <name type="scientific">Saccoglossus kowalevskii</name>
    <name type="common">Acorn worm</name>
    <dbReference type="NCBI Taxonomy" id="10224"/>
    <lineage>
        <taxon>Eukaryota</taxon>
        <taxon>Metazoa</taxon>
        <taxon>Hemichordata</taxon>
        <taxon>Enteropneusta</taxon>
        <taxon>Harrimaniidae</taxon>
        <taxon>Saccoglossus</taxon>
    </lineage>
</organism>
<feature type="domain" description="VWFD" evidence="4">
    <location>
        <begin position="288"/>
        <end position="473"/>
    </location>
</feature>
<keyword evidence="5" id="KW-1185">Reference proteome</keyword>
<dbReference type="InterPro" id="IPR003961">
    <property type="entry name" value="FN3_dom"/>
</dbReference>
<evidence type="ECO:0000313" key="5">
    <source>
        <dbReference type="Proteomes" id="UP000694865"/>
    </source>
</evidence>
<evidence type="ECO:0000256" key="1">
    <source>
        <dbReference type="ARBA" id="ARBA00022737"/>
    </source>
</evidence>